<gene>
    <name evidence="2" type="ORF">GCM10010170_107030</name>
</gene>
<evidence type="ECO:0000256" key="1">
    <source>
        <dbReference type="SAM" id="MobiDB-lite"/>
    </source>
</evidence>
<comment type="caution">
    <text evidence="2">The sequence shown here is derived from an EMBL/GenBank/DDBJ whole genome shotgun (WGS) entry which is preliminary data.</text>
</comment>
<feature type="compositionally biased region" description="Gly residues" evidence="1">
    <location>
        <begin position="76"/>
        <end position="90"/>
    </location>
</feature>
<name>A0ABP5V4B7_9ACTN</name>
<protein>
    <submittedName>
        <fullName evidence="2">Uncharacterized protein</fullName>
    </submittedName>
</protein>
<feature type="region of interest" description="Disordered" evidence="1">
    <location>
        <begin position="75"/>
        <end position="115"/>
    </location>
</feature>
<keyword evidence="3" id="KW-1185">Reference proteome</keyword>
<organism evidence="2 3">
    <name type="scientific">Dactylosporangium salmoneum</name>
    <dbReference type="NCBI Taxonomy" id="53361"/>
    <lineage>
        <taxon>Bacteria</taxon>
        <taxon>Bacillati</taxon>
        <taxon>Actinomycetota</taxon>
        <taxon>Actinomycetes</taxon>
        <taxon>Micromonosporales</taxon>
        <taxon>Micromonosporaceae</taxon>
        <taxon>Dactylosporangium</taxon>
    </lineage>
</organism>
<dbReference type="Proteomes" id="UP001501444">
    <property type="component" value="Unassembled WGS sequence"/>
</dbReference>
<proteinExistence type="predicted"/>
<evidence type="ECO:0000313" key="3">
    <source>
        <dbReference type="Proteomes" id="UP001501444"/>
    </source>
</evidence>
<accession>A0ABP5V4B7</accession>
<sequence>MRRLDSWATRVPLAPMAAVRSSSNWRRAVSDGAQFGVAGGSDHERVLGCAARGQLPLQLGMDRVDAAADRVAEGAHGAGWDGRGHLGAGGRPTLPELGDRLGAGLLPEQAHDLRV</sequence>
<evidence type="ECO:0000313" key="2">
    <source>
        <dbReference type="EMBL" id="GAA2393751.1"/>
    </source>
</evidence>
<reference evidence="3" key="1">
    <citation type="journal article" date="2019" name="Int. J. Syst. Evol. Microbiol.">
        <title>The Global Catalogue of Microorganisms (GCM) 10K type strain sequencing project: providing services to taxonomists for standard genome sequencing and annotation.</title>
        <authorList>
            <consortium name="The Broad Institute Genomics Platform"/>
            <consortium name="The Broad Institute Genome Sequencing Center for Infectious Disease"/>
            <person name="Wu L."/>
            <person name="Ma J."/>
        </authorList>
    </citation>
    <scope>NUCLEOTIDE SEQUENCE [LARGE SCALE GENOMIC DNA]</scope>
    <source>
        <strain evidence="3">JCM 3272</strain>
    </source>
</reference>
<dbReference type="EMBL" id="BAAARV010000137">
    <property type="protein sequence ID" value="GAA2393751.1"/>
    <property type="molecule type" value="Genomic_DNA"/>
</dbReference>